<proteinExistence type="predicted"/>
<protein>
    <submittedName>
        <fullName evidence="1">Uncharacterized protein</fullName>
    </submittedName>
</protein>
<accession>A0A4S8Q2X5</accession>
<comment type="caution">
    <text evidence="1">The sequence shown here is derived from an EMBL/GenBank/DDBJ whole genome shotgun (WGS) entry which is preliminary data.</text>
</comment>
<evidence type="ECO:0000313" key="1">
    <source>
        <dbReference type="EMBL" id="THV38350.1"/>
    </source>
</evidence>
<gene>
    <name evidence="1" type="ORF">FAA86_06065</name>
</gene>
<organism evidence="1 2">
    <name type="scientific">Rhizobium rosettiformans W3</name>
    <dbReference type="NCBI Taxonomy" id="538378"/>
    <lineage>
        <taxon>Bacteria</taxon>
        <taxon>Pseudomonadati</taxon>
        <taxon>Pseudomonadota</taxon>
        <taxon>Alphaproteobacteria</taxon>
        <taxon>Hyphomicrobiales</taxon>
        <taxon>Rhizobiaceae</taxon>
        <taxon>Rhizobium/Agrobacterium group</taxon>
        <taxon>Rhizobium</taxon>
    </lineage>
</organism>
<dbReference type="Proteomes" id="UP000307378">
    <property type="component" value="Unassembled WGS sequence"/>
</dbReference>
<dbReference type="AlphaFoldDB" id="A0A4S8Q2X5"/>
<evidence type="ECO:0000313" key="2">
    <source>
        <dbReference type="Proteomes" id="UP000307378"/>
    </source>
</evidence>
<reference evidence="1 2" key="1">
    <citation type="submission" date="2019-04" db="EMBL/GenBank/DDBJ databases">
        <title>genome sequence of strain W3.</title>
        <authorList>
            <person name="Gao J."/>
            <person name="Sun J."/>
        </authorList>
    </citation>
    <scope>NUCLEOTIDE SEQUENCE [LARGE SCALE GENOMIC DNA]</scope>
    <source>
        <strain evidence="1 2">W3</strain>
    </source>
</reference>
<dbReference type="EMBL" id="STGU01000002">
    <property type="protein sequence ID" value="THV38350.1"/>
    <property type="molecule type" value="Genomic_DNA"/>
</dbReference>
<sequence>MEVKVINMRRSSGIRLADFDVDLAGNTIRDFGITIGPNGEPGAVPPKGRDGPLVRLSREAWSAVCEAANDQYDKLAPDDAGLRRVLRAAERVAGI</sequence>
<dbReference type="RefSeq" id="WP_136538942.1">
    <property type="nucleotide sequence ID" value="NZ_STGU01000002.1"/>
</dbReference>
<name>A0A4S8Q2X5_9HYPH</name>